<comment type="similarity">
    <text evidence="1">Belongs to the PriB family.</text>
</comment>
<gene>
    <name evidence="1 2" type="primary">priB</name>
    <name evidence="2" type="ORF">ENE75_04970</name>
</gene>
<comment type="subunit">
    <text evidence="1">Homodimer. Interacts with PriA and DnaT. Component of the replication restart primosome. Primosome assembly occurs via a 'hand-off' mechanism. PriA binds to replication forks, subsequently PriB then DnaT bind; DnaT then displaces ssDNA to generate the helicase loading substrate.</text>
</comment>
<evidence type="ECO:0000313" key="2">
    <source>
        <dbReference type="EMBL" id="RVT54208.1"/>
    </source>
</evidence>
<dbReference type="Proteomes" id="UP000288178">
    <property type="component" value="Unassembled WGS sequence"/>
</dbReference>
<organism evidence="2 3">
    <name type="scientific">Rubrivivax albus</name>
    <dbReference type="NCBI Taxonomy" id="2499835"/>
    <lineage>
        <taxon>Bacteria</taxon>
        <taxon>Pseudomonadati</taxon>
        <taxon>Pseudomonadota</taxon>
        <taxon>Betaproteobacteria</taxon>
        <taxon>Burkholderiales</taxon>
        <taxon>Sphaerotilaceae</taxon>
        <taxon>Rubrivivax</taxon>
    </lineage>
</organism>
<dbReference type="GO" id="GO:1990077">
    <property type="term" value="C:primosome complex"/>
    <property type="evidence" value="ECO:0007669"/>
    <property type="project" value="UniProtKB-UniRule"/>
</dbReference>
<dbReference type="AlphaFoldDB" id="A0A3S2X416"/>
<dbReference type="GO" id="GO:0003697">
    <property type="term" value="F:single-stranded DNA binding"/>
    <property type="evidence" value="ECO:0007669"/>
    <property type="project" value="UniProtKB-UniRule"/>
</dbReference>
<dbReference type="NCBIfam" id="TIGR04418">
    <property type="entry name" value="PriB_gamma"/>
    <property type="match status" value="1"/>
</dbReference>
<sequence length="99" mass="10598">MNRLLLSGSLLQRGAPRFTPAGLPALDLLIQHQSTVEQAGHPRQLSLEMKAQAVGEVTAVLAAMPLGRQARFAGFLASARNGRGWLFHVTEVEPADDAV</sequence>
<keyword evidence="1" id="KW-0235">DNA replication</keyword>
<reference evidence="2 3" key="1">
    <citation type="submission" date="2019-01" db="EMBL/GenBank/DDBJ databases">
        <authorList>
            <person name="Chen W.-M."/>
        </authorList>
    </citation>
    <scope>NUCLEOTIDE SEQUENCE [LARGE SCALE GENOMIC DNA]</scope>
    <source>
        <strain evidence="2 3">ICH-3</strain>
    </source>
</reference>
<name>A0A3S2X416_9BURK</name>
<dbReference type="PIRSF" id="PIRSF003135">
    <property type="entry name" value="Primosomal_n"/>
    <property type="match status" value="1"/>
</dbReference>
<evidence type="ECO:0000256" key="1">
    <source>
        <dbReference type="HAMAP-Rule" id="MF_00720"/>
    </source>
</evidence>
<keyword evidence="1" id="KW-0238">DNA-binding</keyword>
<keyword evidence="1" id="KW-0639">Primosome</keyword>
<dbReference type="OrthoDB" id="5296916at2"/>
<dbReference type="EMBL" id="SACT01000001">
    <property type="protein sequence ID" value="RVT54208.1"/>
    <property type="molecule type" value="Genomic_DNA"/>
</dbReference>
<dbReference type="InterPro" id="IPR023646">
    <property type="entry name" value="Prisomal_replication_PriB"/>
</dbReference>
<keyword evidence="3" id="KW-1185">Reference proteome</keyword>
<dbReference type="SUPFAM" id="SSF50249">
    <property type="entry name" value="Nucleic acid-binding proteins"/>
    <property type="match status" value="1"/>
</dbReference>
<dbReference type="HAMAP" id="MF_00720">
    <property type="entry name" value="PriB"/>
    <property type="match status" value="1"/>
</dbReference>
<dbReference type="Gene3D" id="2.40.50.140">
    <property type="entry name" value="Nucleic acid-binding proteins"/>
    <property type="match status" value="1"/>
</dbReference>
<dbReference type="Pfam" id="PF22657">
    <property type="entry name" value="SSB_1"/>
    <property type="match status" value="1"/>
</dbReference>
<dbReference type="InterPro" id="IPR012340">
    <property type="entry name" value="NA-bd_OB-fold"/>
</dbReference>
<accession>A0A3S2X416</accession>
<proteinExistence type="inferred from homology"/>
<comment type="caution">
    <text evidence="2">The sequence shown here is derived from an EMBL/GenBank/DDBJ whole genome shotgun (WGS) entry which is preliminary data.</text>
</comment>
<dbReference type="RefSeq" id="WP_128196174.1">
    <property type="nucleotide sequence ID" value="NZ_SACT01000001.1"/>
</dbReference>
<comment type="function">
    <text evidence="1">Involved in the restart of stalled replication forks, which reloads the replicative helicase on sites other than the origin of replication; the PriA-PriB pathway is the major replication restart pathway. During primosome assembly it facilitates complex formation between PriA and DnaT on DNA; stabilizes PriA on DNA. Stimulates the DNA unwinding activity of PriA helicase.</text>
</comment>
<dbReference type="GO" id="GO:0006269">
    <property type="term" value="P:DNA replication, synthesis of primer"/>
    <property type="evidence" value="ECO:0007669"/>
    <property type="project" value="UniProtKB-KW"/>
</dbReference>
<protein>
    <recommendedName>
        <fullName evidence="1">Replication restart protein PriB</fullName>
    </recommendedName>
</protein>
<evidence type="ECO:0000313" key="3">
    <source>
        <dbReference type="Proteomes" id="UP000288178"/>
    </source>
</evidence>